<keyword evidence="1" id="KW-0732">Signal</keyword>
<feature type="domain" description="SLH" evidence="2">
    <location>
        <begin position="1752"/>
        <end position="1810"/>
    </location>
</feature>
<dbReference type="Gene3D" id="2.60.40.380">
    <property type="entry name" value="Purple acid phosphatase-like, N-terminal"/>
    <property type="match status" value="1"/>
</dbReference>
<dbReference type="Gene3D" id="2.60.40.1120">
    <property type="entry name" value="Carboxypeptidase-like, regulatory domain"/>
    <property type="match status" value="1"/>
</dbReference>
<evidence type="ECO:0000313" key="3">
    <source>
        <dbReference type="EMBL" id="MFC6333700.1"/>
    </source>
</evidence>
<dbReference type="SUPFAM" id="SSF56300">
    <property type="entry name" value="Metallo-dependent phosphatases"/>
    <property type="match status" value="1"/>
</dbReference>
<dbReference type="EMBL" id="JBHSTE010000004">
    <property type="protein sequence ID" value="MFC6333700.1"/>
    <property type="molecule type" value="Genomic_DNA"/>
</dbReference>
<evidence type="ECO:0000313" key="4">
    <source>
        <dbReference type="Proteomes" id="UP001596233"/>
    </source>
</evidence>
<gene>
    <name evidence="3" type="ORF">ACFP56_13820</name>
</gene>
<dbReference type="RefSeq" id="WP_379235435.1">
    <property type="nucleotide sequence ID" value="NZ_JBHSTE010000004.1"/>
</dbReference>
<name>A0ABW1V7J5_9BACL</name>
<feature type="domain" description="SLH" evidence="2">
    <location>
        <begin position="1811"/>
        <end position="1874"/>
    </location>
</feature>
<dbReference type="InterPro" id="IPR001119">
    <property type="entry name" value="SLH_dom"/>
</dbReference>
<feature type="domain" description="SLH" evidence="2">
    <location>
        <begin position="1876"/>
        <end position="1934"/>
    </location>
</feature>
<organism evidence="3 4">
    <name type="scientific">Paenibacillus septentrionalis</name>
    <dbReference type="NCBI Taxonomy" id="429342"/>
    <lineage>
        <taxon>Bacteria</taxon>
        <taxon>Bacillati</taxon>
        <taxon>Bacillota</taxon>
        <taxon>Bacilli</taxon>
        <taxon>Bacillales</taxon>
        <taxon>Paenibacillaceae</taxon>
        <taxon>Paenibacillus</taxon>
    </lineage>
</organism>
<proteinExistence type="predicted"/>
<dbReference type="Proteomes" id="UP001596233">
    <property type="component" value="Unassembled WGS sequence"/>
</dbReference>
<dbReference type="InterPro" id="IPR004843">
    <property type="entry name" value="Calcineurin-like_PHP"/>
</dbReference>
<dbReference type="Pfam" id="PF00149">
    <property type="entry name" value="Metallophos"/>
    <property type="match status" value="1"/>
</dbReference>
<accession>A0ABW1V7J5</accession>
<sequence>MNKKMKHVSMLLKVLLILSLMLPITVTQLGAAMLELPTWSYGKVVDTKSSSLGQGATYTWYDLNVDQSTQKVHTVAFDPSNPNLKLVAGTKSGYVSGMSTLTKMAEYVDAENHRVIAGINADFYEISGHATGVPNGIFIDDGIILTNDRSTYAFGLKADGTSIYGNPQLQETITIHDEQIALTSINRFRDPNQLVLFTSNYGASTGAARNGVEVVLTIESGELKHGQNLELVVEEVQTDVGNAVLSPGKVVLSASGDKASILAGLTAGDRVTANVELHPDWADVVVAVGGNGPLVKDGVAYTNVSPAGIHPRTALGTKADGSIVFFEVDGRQPGFSDGLETGQVAQLLVEMGVVHALNLDGGGSSTLIARLPGSEETVMMNSGSDGIERSIGNGLLLVNTGVETGIAEKVAITPGSARLLVGSSIQLTAAGLDANDHPAALSESTLWSVDETYGSINEQGVFSAGEAAGFVEINAVNGSAAGQATIEIVDTLTELKLPDAERTYTSEAAVQVTVTALRDGQVIQADPSAFTWEVIGEIGTIDSNGMFKATDKSGATGEIRVSFGDVSTSYKVNVGLPPVILEDFETNLDRYLPSSGAAYNSMSIELETNQDFVRSGNSSLKLTYDFIGTQGTSGAYLNVKSVADRLEIPGYPEKIGMWVYGDAEGHWLRAQLRDGANAAVPINFTESNPGVDWEGWRYVEAAVPAGRATPLSIDMPVRYMETSNANKTTGTLYIDDIRAIYGPLNEDVDAPIIASNYPEENAIVTTGTPEFKIVAHDDGYEPELHPASTLINPDTIRLYLDGEQLSNYGFYPPRGEISYTPTNPLSEGRHTVKVAVRDMSGNQVIKEWAFNVNFGSPYFTYHFEEQQRLGAVHGIELGLEHAEKAASGTFSFTYPVLANGTAVLENFEFIPSEGISADQVALSNDASSGVVSVTFSDLSGFAGNASIGRLQYNVNSSIMGPYTLTTLMSNPSINGAIEIIEAAVATTEGAINDYYGASYDVKINPDYKLTWNHYETFKGEPATLLVTERETGLPVEGAQIVYNGEALSGVTNADGEIVTEILTAEAGTYSIQANKDKQYSALMSFVVAEYTGTEAPYNMNVTMGDDAMTTRNMTWHTNPSVTDTIVELAIASEFVGFHASNVQRVVGTNVMYTTDKDGTYRVHRVALKELEPGTTYNYRVGDGASQVSNMGSFTTAAEGQAEVNIAFFGDSQAESEANFALWGETADAAMAEEINYDLLIHAGDMVDHGNNLNQWNWWFNAAQSELMNSTLVPIIGNHEVIGNNGLGDYLSFFNLPKSGLELSSGVNYSFDYGDVHIVVLNTESGSAGIREQSAWLEQDLQQTDKKWKVAVFHQGPYGSTYANTEVQQQWVPLFDKYGVDLVLTGHDHIYLRSKQLAAGEPVDEQKHATTYVIGGSSGPKFYGLDNLKTSSWREVVFADNTHIYTTLRITEEEIAVIVKTTAGAEVDSFELTKVPASSLDLTKNPIAIKVNETVQLQAVLEPVETTAFVAWSIISEHTEPLATLTAAGELTALKAGVITIEAAVSGQPELTKTMTITIQSSSGGSAPAPIPNVPQPEPADDEYKVEQGTLFIEQASSDQVTVKTDKAIHAIQLSSEVLKQVKKLVVETSSVVFTLDERALQSLSNELVNDLATIKLQLTSPASDQWKADVERYYAQASEQARLHSEVFEVTGGNVQLEAELQVTLPQDAEAHTTGLYEVLPDGSLTYAGGVVDSGKLIATIISGEIYVVASLEKDYEDVSGSHWAKAFIEELTAKQIVNGVSDTAFKPNQEVTRAEFTAMLVRTLRLEASSTATFADVAASSWYYEAVAAAVQAGLVNGKTTDRFDPNASITREEMAVMLMRAYEQTSGTSATAVQTPFEDMDQVSQWAQHSVAAAYEAGFISGKTAVSFDPSSNGTRAESAKILLLLYQAVIE</sequence>
<evidence type="ECO:0000259" key="2">
    <source>
        <dbReference type="PROSITE" id="PS51272"/>
    </source>
</evidence>
<dbReference type="InterPro" id="IPR015914">
    <property type="entry name" value="PAPs_N"/>
</dbReference>
<dbReference type="PANTHER" id="PTHR45867:SF3">
    <property type="entry name" value="ACID PHOSPHATASE TYPE 7"/>
    <property type="match status" value="1"/>
</dbReference>
<evidence type="ECO:0000256" key="1">
    <source>
        <dbReference type="ARBA" id="ARBA00022729"/>
    </source>
</evidence>
<keyword evidence="4" id="KW-1185">Reference proteome</keyword>
<dbReference type="PROSITE" id="PS51272">
    <property type="entry name" value="SLH"/>
    <property type="match status" value="3"/>
</dbReference>
<dbReference type="Pfam" id="PF16656">
    <property type="entry name" value="Pur_ac_phosph_N"/>
    <property type="match status" value="1"/>
</dbReference>
<dbReference type="Gene3D" id="2.60.120.430">
    <property type="entry name" value="Galactose-binding lectin"/>
    <property type="match status" value="1"/>
</dbReference>
<dbReference type="Gene3D" id="3.60.21.10">
    <property type="match status" value="1"/>
</dbReference>
<dbReference type="InterPro" id="IPR029052">
    <property type="entry name" value="Metallo-depent_PP-like"/>
</dbReference>
<dbReference type="Gene3D" id="2.60.40.1080">
    <property type="match status" value="2"/>
</dbReference>
<dbReference type="InterPro" id="IPR008963">
    <property type="entry name" value="Purple_acid_Pase-like_N"/>
</dbReference>
<dbReference type="Pfam" id="PF09992">
    <property type="entry name" value="NAGPA"/>
    <property type="match status" value="1"/>
</dbReference>
<dbReference type="Pfam" id="PF00395">
    <property type="entry name" value="SLH"/>
    <property type="match status" value="3"/>
</dbReference>
<reference evidence="4" key="1">
    <citation type="journal article" date="2019" name="Int. J. Syst. Evol. Microbiol.">
        <title>The Global Catalogue of Microorganisms (GCM) 10K type strain sequencing project: providing services to taxonomists for standard genome sequencing and annotation.</title>
        <authorList>
            <consortium name="The Broad Institute Genomics Platform"/>
            <consortium name="The Broad Institute Genome Sequencing Center for Infectious Disease"/>
            <person name="Wu L."/>
            <person name="Ma J."/>
        </authorList>
    </citation>
    <scope>NUCLEOTIDE SEQUENCE [LARGE SCALE GENOMIC DNA]</scope>
    <source>
        <strain evidence="4">PCU 280</strain>
    </source>
</reference>
<dbReference type="PANTHER" id="PTHR45867">
    <property type="entry name" value="PURPLE ACID PHOSPHATASE"/>
    <property type="match status" value="1"/>
</dbReference>
<dbReference type="InterPro" id="IPR018711">
    <property type="entry name" value="NAGPA"/>
</dbReference>
<dbReference type="SUPFAM" id="SSF49363">
    <property type="entry name" value="Purple acid phosphatase, N-terminal domain"/>
    <property type="match status" value="1"/>
</dbReference>
<comment type="caution">
    <text evidence="3">The sequence shown here is derived from an EMBL/GenBank/DDBJ whole genome shotgun (WGS) entry which is preliminary data.</text>
</comment>
<protein>
    <submittedName>
        <fullName evidence="3">S-layer homology domain-containing protein</fullName>
    </submittedName>
</protein>